<dbReference type="Gene3D" id="3.40.50.300">
    <property type="entry name" value="P-loop containing nucleotide triphosphate hydrolases"/>
    <property type="match status" value="1"/>
</dbReference>
<gene>
    <name evidence="6" type="ORF">OB919_06480</name>
</gene>
<dbReference type="AlphaFoldDB" id="A0AAP2Z6Q7"/>
<name>A0AAP2Z6Q7_9EURY</name>
<keyword evidence="4 6" id="KW-0067">ATP-binding</keyword>
<dbReference type="InterPro" id="IPR017871">
    <property type="entry name" value="ABC_transporter-like_CS"/>
</dbReference>
<evidence type="ECO:0000259" key="5">
    <source>
        <dbReference type="PROSITE" id="PS50893"/>
    </source>
</evidence>
<proteinExistence type="inferred from homology"/>
<comment type="similarity">
    <text evidence="1">Belongs to the ABC transporter superfamily.</text>
</comment>
<evidence type="ECO:0000313" key="6">
    <source>
        <dbReference type="EMBL" id="MCU4751627.1"/>
    </source>
</evidence>
<dbReference type="PROSITE" id="PS50893">
    <property type="entry name" value="ABC_TRANSPORTER_2"/>
    <property type="match status" value="1"/>
</dbReference>
<evidence type="ECO:0000256" key="4">
    <source>
        <dbReference type="ARBA" id="ARBA00022840"/>
    </source>
</evidence>
<dbReference type="CDD" id="cd03230">
    <property type="entry name" value="ABC_DR_subfamily_A"/>
    <property type="match status" value="1"/>
</dbReference>
<dbReference type="GO" id="GO:0016887">
    <property type="term" value="F:ATP hydrolysis activity"/>
    <property type="evidence" value="ECO:0007669"/>
    <property type="project" value="InterPro"/>
</dbReference>
<dbReference type="InterPro" id="IPR003439">
    <property type="entry name" value="ABC_transporter-like_ATP-bd"/>
</dbReference>
<dbReference type="EMBL" id="JAOPJZ010000003">
    <property type="protein sequence ID" value="MCU4751627.1"/>
    <property type="molecule type" value="Genomic_DNA"/>
</dbReference>
<keyword evidence="3" id="KW-0547">Nucleotide-binding</keyword>
<dbReference type="SUPFAM" id="SSF52540">
    <property type="entry name" value="P-loop containing nucleoside triphosphate hydrolases"/>
    <property type="match status" value="1"/>
</dbReference>
<accession>A0AAP2Z6Q7</accession>
<evidence type="ECO:0000256" key="2">
    <source>
        <dbReference type="ARBA" id="ARBA00022448"/>
    </source>
</evidence>
<evidence type="ECO:0000256" key="3">
    <source>
        <dbReference type="ARBA" id="ARBA00022741"/>
    </source>
</evidence>
<dbReference type="InterPro" id="IPR027417">
    <property type="entry name" value="P-loop_NTPase"/>
</dbReference>
<dbReference type="InterPro" id="IPR003593">
    <property type="entry name" value="AAA+_ATPase"/>
</dbReference>
<dbReference type="Proteomes" id="UP001321047">
    <property type="component" value="Unassembled WGS sequence"/>
</dbReference>
<dbReference type="Pfam" id="PF00005">
    <property type="entry name" value="ABC_tran"/>
    <property type="match status" value="1"/>
</dbReference>
<comment type="caution">
    <text evidence="6">The sequence shown here is derived from an EMBL/GenBank/DDBJ whole genome shotgun (WGS) entry which is preliminary data.</text>
</comment>
<dbReference type="PROSITE" id="PS00211">
    <property type="entry name" value="ABC_TRANSPORTER_1"/>
    <property type="match status" value="1"/>
</dbReference>
<evidence type="ECO:0000313" key="7">
    <source>
        <dbReference type="Proteomes" id="UP001321047"/>
    </source>
</evidence>
<keyword evidence="2" id="KW-0813">Transport</keyword>
<dbReference type="Pfam" id="PF13732">
    <property type="entry name" value="DrrA1-3_C"/>
    <property type="match status" value="1"/>
</dbReference>
<organism evidence="6 7">
    <name type="scientific">Natronosalvus hydrolyticus</name>
    <dbReference type="NCBI Taxonomy" id="2979988"/>
    <lineage>
        <taxon>Archaea</taxon>
        <taxon>Methanobacteriati</taxon>
        <taxon>Methanobacteriota</taxon>
        <taxon>Stenosarchaea group</taxon>
        <taxon>Halobacteria</taxon>
        <taxon>Halobacteriales</taxon>
        <taxon>Natrialbaceae</taxon>
        <taxon>Natronosalvus</taxon>
    </lineage>
</organism>
<dbReference type="PANTHER" id="PTHR43335:SF4">
    <property type="entry name" value="ABC TRANSPORTER, ATP-BINDING PROTEIN"/>
    <property type="match status" value="1"/>
</dbReference>
<feature type="domain" description="ABC transporter" evidence="5">
    <location>
        <begin position="4"/>
        <end position="229"/>
    </location>
</feature>
<reference evidence="6 7" key="1">
    <citation type="submission" date="2022-09" db="EMBL/GenBank/DDBJ databases">
        <title>Enrichment on poylsaccharides allowed isolation of novel metabolic and taxonomic groups of Haloarchaea.</title>
        <authorList>
            <person name="Sorokin D.Y."/>
            <person name="Elcheninov A.G."/>
            <person name="Khizhniak T.V."/>
            <person name="Kolganova T.V."/>
            <person name="Kublanov I.V."/>
        </authorList>
    </citation>
    <scope>NUCLEOTIDE SEQUENCE [LARGE SCALE GENOMIC DNA]</scope>
    <source>
        <strain evidence="6 7">AArc-curdl1</strain>
    </source>
</reference>
<dbReference type="GO" id="GO:0005524">
    <property type="term" value="F:ATP binding"/>
    <property type="evidence" value="ECO:0007669"/>
    <property type="project" value="UniProtKB-KW"/>
</dbReference>
<protein>
    <submittedName>
        <fullName evidence="6">ABC transporter ATP-binding protein</fullName>
    </submittedName>
</protein>
<dbReference type="PANTHER" id="PTHR43335">
    <property type="entry name" value="ABC TRANSPORTER, ATP-BINDING PROTEIN"/>
    <property type="match status" value="1"/>
</dbReference>
<sequence>MAAIEVNGVSKRYGSLLALDRVDLAVEEGEIFGFLGPNGAGKSTLLNILLDFAKPTHGSATIFGADCQRNPVAAREHLGVLPEGYAVYDRLTGREHIEYAIRSKNADDDPVEILRRVGIREDGDRKASDYSKGMAQRLVLGMALVGEPDLLLLDEPTSGLDPNGAAEMRRIIEEENERGATIFFSSHILEQVQAVCDRVAILQGGELVAVDTIQGLRDSLGGGTKLIITVDELSPAILDTLRGTEGVETARPAEDESTVEVTCTNDAKMDVLVALHGAGVDVVNFRTEEASLEDMFIEYTGGSRQ</sequence>
<dbReference type="RefSeq" id="WP_342807603.1">
    <property type="nucleotide sequence ID" value="NZ_JAOPJZ010000003.1"/>
</dbReference>
<keyword evidence="7" id="KW-1185">Reference proteome</keyword>
<evidence type="ECO:0000256" key="1">
    <source>
        <dbReference type="ARBA" id="ARBA00005417"/>
    </source>
</evidence>
<dbReference type="InterPro" id="IPR025302">
    <property type="entry name" value="DrrA1/2-like_C"/>
</dbReference>
<dbReference type="SMART" id="SM00382">
    <property type="entry name" value="AAA"/>
    <property type="match status" value="1"/>
</dbReference>